<evidence type="ECO:0000313" key="5">
    <source>
        <dbReference type="Proteomes" id="UP000327294"/>
    </source>
</evidence>
<dbReference type="RefSeq" id="WP_152168790.1">
    <property type="nucleotide sequence ID" value="NZ_CP045096.1"/>
</dbReference>
<dbReference type="Proteomes" id="UP000327294">
    <property type="component" value="Chromosome"/>
</dbReference>
<dbReference type="Pfam" id="PF00293">
    <property type="entry name" value="NUDIX"/>
    <property type="match status" value="1"/>
</dbReference>
<feature type="domain" description="Nudix hydrolase" evidence="3">
    <location>
        <begin position="8"/>
        <end position="139"/>
    </location>
</feature>
<name>A0A5P8K2P8_9ACTN</name>
<evidence type="ECO:0000256" key="2">
    <source>
        <dbReference type="ARBA" id="ARBA00022801"/>
    </source>
</evidence>
<evidence type="ECO:0000256" key="1">
    <source>
        <dbReference type="ARBA" id="ARBA00001946"/>
    </source>
</evidence>
<evidence type="ECO:0000313" key="4">
    <source>
        <dbReference type="EMBL" id="QFQ97306.1"/>
    </source>
</evidence>
<comment type="cofactor">
    <cofactor evidence="1">
        <name>Mg(2+)</name>
        <dbReference type="ChEBI" id="CHEBI:18420"/>
    </cofactor>
</comment>
<dbReference type="PROSITE" id="PS51462">
    <property type="entry name" value="NUDIX"/>
    <property type="match status" value="1"/>
</dbReference>
<dbReference type="InterPro" id="IPR015797">
    <property type="entry name" value="NUDIX_hydrolase-like_dom_sf"/>
</dbReference>
<gene>
    <name evidence="4" type="ORF">F9278_15050</name>
</gene>
<dbReference type="CDD" id="cd18876">
    <property type="entry name" value="NUDIX_Hydrolase"/>
    <property type="match status" value="1"/>
</dbReference>
<dbReference type="EMBL" id="CP045096">
    <property type="protein sequence ID" value="QFQ97306.1"/>
    <property type="molecule type" value="Genomic_DNA"/>
</dbReference>
<dbReference type="PANTHER" id="PTHR43046:SF14">
    <property type="entry name" value="MUTT_NUDIX FAMILY PROTEIN"/>
    <property type="match status" value="1"/>
</dbReference>
<dbReference type="Gene3D" id="3.90.79.10">
    <property type="entry name" value="Nucleoside Triphosphate Pyrophosphohydrolase"/>
    <property type="match status" value="1"/>
</dbReference>
<dbReference type="PANTHER" id="PTHR43046">
    <property type="entry name" value="GDP-MANNOSE MANNOSYL HYDROLASE"/>
    <property type="match status" value="1"/>
</dbReference>
<dbReference type="SUPFAM" id="SSF55811">
    <property type="entry name" value="Nudix"/>
    <property type="match status" value="1"/>
</dbReference>
<dbReference type="GO" id="GO:0016787">
    <property type="term" value="F:hydrolase activity"/>
    <property type="evidence" value="ECO:0007669"/>
    <property type="project" value="UniProtKB-KW"/>
</dbReference>
<accession>A0A5P8K2P8</accession>
<evidence type="ECO:0000259" key="3">
    <source>
        <dbReference type="PROSITE" id="PS51462"/>
    </source>
</evidence>
<dbReference type="KEGG" id="sphv:F9278_15050"/>
<protein>
    <submittedName>
        <fullName evidence="4">NUDIX hydrolase</fullName>
    </submittedName>
</protein>
<keyword evidence="2 4" id="KW-0378">Hydrolase</keyword>
<organism evidence="4 5">
    <name type="scientific">Streptomyces phaeolivaceus</name>
    <dbReference type="NCBI Taxonomy" id="2653200"/>
    <lineage>
        <taxon>Bacteria</taxon>
        <taxon>Bacillati</taxon>
        <taxon>Actinomycetota</taxon>
        <taxon>Actinomycetes</taxon>
        <taxon>Kitasatosporales</taxon>
        <taxon>Streptomycetaceae</taxon>
        <taxon>Streptomyces</taxon>
    </lineage>
</organism>
<sequence>MSTPRPATLNASAAALFFNNEGSALIVNPTYKDHWNLPGGGVEIGLGETPYDAAVREVREEIGITPPIGRLLVTAWLSLGTKGAQLLYIFDGGVLSAEDEAAITLQESELSEYRFCPPHGLEPGLMPPHLTEVWQAALAARSECRTEFVSVRL</sequence>
<proteinExistence type="predicted"/>
<keyword evidence="5" id="KW-1185">Reference proteome</keyword>
<dbReference type="AlphaFoldDB" id="A0A5P8K2P8"/>
<dbReference type="InterPro" id="IPR000086">
    <property type="entry name" value="NUDIX_hydrolase_dom"/>
</dbReference>
<reference evidence="4 5" key="1">
    <citation type="submission" date="2019-10" db="EMBL/GenBank/DDBJ databases">
        <title>Streptomyces sp. strain GY16 isolated from leaves of Broussonetia papyrifera.</title>
        <authorList>
            <person name="Mo P."/>
        </authorList>
    </citation>
    <scope>NUCLEOTIDE SEQUENCE [LARGE SCALE GENOMIC DNA]</scope>
    <source>
        <strain evidence="4 5">GY16</strain>
    </source>
</reference>